<feature type="compositionally biased region" description="Polar residues" evidence="1">
    <location>
        <begin position="207"/>
        <end position="217"/>
    </location>
</feature>
<dbReference type="PANTHER" id="PTHR47102">
    <property type="entry name" value="PROTEIN BNI1"/>
    <property type="match status" value="1"/>
</dbReference>
<feature type="compositionally biased region" description="Basic and acidic residues" evidence="1">
    <location>
        <begin position="102"/>
        <end position="115"/>
    </location>
</feature>
<dbReference type="Pfam" id="PF06371">
    <property type="entry name" value="Drf_GBD"/>
    <property type="match status" value="1"/>
</dbReference>
<feature type="domain" description="Formin GTPase-binding" evidence="2">
    <location>
        <begin position="223"/>
        <end position="503"/>
    </location>
</feature>
<name>A0A166PH19_9HYPO</name>
<proteinExistence type="predicted"/>
<organism evidence="3 4">
    <name type="scientific">Moelleriella libera RCEF 2490</name>
    <dbReference type="NCBI Taxonomy" id="1081109"/>
    <lineage>
        <taxon>Eukaryota</taxon>
        <taxon>Fungi</taxon>
        <taxon>Dikarya</taxon>
        <taxon>Ascomycota</taxon>
        <taxon>Pezizomycotina</taxon>
        <taxon>Sordariomycetes</taxon>
        <taxon>Hypocreomycetidae</taxon>
        <taxon>Hypocreales</taxon>
        <taxon>Clavicipitaceae</taxon>
        <taxon>Moelleriella</taxon>
    </lineage>
</organism>
<dbReference type="InterPro" id="IPR010473">
    <property type="entry name" value="GTPase-bd"/>
</dbReference>
<protein>
    <submittedName>
        <fullName evidence="3">Armadillo-type fold protein</fullName>
    </submittedName>
</protein>
<feature type="compositionally biased region" description="Polar residues" evidence="1">
    <location>
        <begin position="286"/>
        <end position="302"/>
    </location>
</feature>
<dbReference type="EMBL" id="AZGY01000007">
    <property type="protein sequence ID" value="KZZ96690.1"/>
    <property type="molecule type" value="Genomic_DNA"/>
</dbReference>
<feature type="region of interest" description="Disordered" evidence="1">
    <location>
        <begin position="13"/>
        <end position="228"/>
    </location>
</feature>
<feature type="region of interest" description="Disordered" evidence="1">
    <location>
        <begin position="286"/>
        <end position="357"/>
    </location>
</feature>
<dbReference type="SMART" id="SM01140">
    <property type="entry name" value="Drf_GBD"/>
    <property type="match status" value="1"/>
</dbReference>
<feature type="region of interest" description="Disordered" evidence="1">
    <location>
        <begin position="703"/>
        <end position="750"/>
    </location>
</feature>
<dbReference type="PANTHER" id="PTHR47102:SF2">
    <property type="entry name" value="PROTEIN BNI1"/>
    <property type="match status" value="1"/>
</dbReference>
<dbReference type="AlphaFoldDB" id="A0A166PH19"/>
<feature type="compositionally biased region" description="Polar residues" evidence="1">
    <location>
        <begin position="345"/>
        <end position="357"/>
    </location>
</feature>
<feature type="compositionally biased region" description="Polar residues" evidence="1">
    <location>
        <begin position="169"/>
        <end position="180"/>
    </location>
</feature>
<accession>A0A166PH19</accession>
<dbReference type="Gene3D" id="1.25.10.10">
    <property type="entry name" value="Leucine-rich Repeat Variant"/>
    <property type="match status" value="1"/>
</dbReference>
<reference evidence="3 4" key="1">
    <citation type="journal article" date="2016" name="Genome Biol. Evol.">
        <title>Divergent and convergent evolution of fungal pathogenicity.</title>
        <authorList>
            <person name="Shang Y."/>
            <person name="Xiao G."/>
            <person name="Zheng P."/>
            <person name="Cen K."/>
            <person name="Zhan S."/>
            <person name="Wang C."/>
        </authorList>
    </citation>
    <scope>NUCLEOTIDE SEQUENCE [LARGE SCALE GENOMIC DNA]</scope>
    <source>
        <strain evidence="3 4">RCEF 2490</strain>
    </source>
</reference>
<dbReference type="Proteomes" id="UP000078544">
    <property type="component" value="Unassembled WGS sequence"/>
</dbReference>
<evidence type="ECO:0000256" key="1">
    <source>
        <dbReference type="SAM" id="MobiDB-lite"/>
    </source>
</evidence>
<keyword evidence="4" id="KW-1185">Reference proteome</keyword>
<evidence type="ECO:0000313" key="4">
    <source>
        <dbReference type="Proteomes" id="UP000078544"/>
    </source>
</evidence>
<sequence length="750" mass="83972">MAGFFVGNNAGALGELQHNHQDSAARSPRKSREESPHNAEYKARSPTKSTLGRLGFRHNAEKERSVKTGDIFPQKPKKAKSSTNLAGLLSRPKSLKNLYRMAMEDESRSKDKENESPDVATRYEPPPPIFAQFTSDKSVMHQMSGLESSVLKTPKERPLSVQIPRPNDDATQPSFSSKTQGHAARPKSMHPGPTARSKFPSGFGHNQYASASRTCSRTDAVEPARIDPKEIDRQLEALLDRRNIPENQRYKMRNLTDTIKLEFIRQDHAEMQAAKADCQDTRSSVASDELAVSSNATSPTVDESQEKRSRGRSFTFSRGKKDSSSPNKKTRGEGTLGRHFRSRSTDSVASETRLHSNGHSVGASILSKIKAQQGPSDYVTYLRKVQQPKIVEVGKLHKLRLLLRNETVTWIEEFMNQGGMQEIVGLLNRIMEVEWREEHEDALLHENLLCLKGLSTTARAMEYLHSVQAELIPKLLHLLFDPEKKGPSEFTTRNIITSVLLTYIESAAPVERMIRAKNVLGHLRDKDGNEEDRPLAFVLEMRQERPYRVWCKEAVSVTKEVFWIFLHNLNVVALASDKGMRRGAHDGQSLLSDNHNGPFGYMLRNFPQERPPVPAAPYVGGVEWDATNYLASHLDLMNAILACTPTSQERNKLRAEFRISGWEKCLGGSLRICKEKFYGSVHVALRTWVAAAAEDGWDVKDVRFGPAPDSRSPKKTGAGQKPKAEAPPKLDMPKLAFASDRQASAKDAWL</sequence>
<evidence type="ECO:0000313" key="3">
    <source>
        <dbReference type="EMBL" id="KZZ96690.1"/>
    </source>
</evidence>
<dbReference type="GO" id="GO:0030036">
    <property type="term" value="P:actin cytoskeleton organization"/>
    <property type="evidence" value="ECO:0007669"/>
    <property type="project" value="InterPro"/>
</dbReference>
<dbReference type="SUPFAM" id="SSF48371">
    <property type="entry name" value="ARM repeat"/>
    <property type="match status" value="1"/>
</dbReference>
<comment type="caution">
    <text evidence="3">The sequence shown here is derived from an EMBL/GenBank/DDBJ whole genome shotgun (WGS) entry which is preliminary data.</text>
</comment>
<dbReference type="InterPro" id="IPR051661">
    <property type="entry name" value="Actin_filament_regulator"/>
</dbReference>
<feature type="compositionally biased region" description="Basic and acidic residues" evidence="1">
    <location>
        <begin position="722"/>
        <end position="732"/>
    </location>
</feature>
<dbReference type="InterPro" id="IPR011989">
    <property type="entry name" value="ARM-like"/>
</dbReference>
<gene>
    <name evidence="3" type="ORF">AAL_03919</name>
</gene>
<dbReference type="InterPro" id="IPR016024">
    <property type="entry name" value="ARM-type_fold"/>
</dbReference>
<evidence type="ECO:0000259" key="2">
    <source>
        <dbReference type="SMART" id="SM01140"/>
    </source>
</evidence>
<feature type="compositionally biased region" description="Basic and acidic residues" evidence="1">
    <location>
        <begin position="58"/>
        <end position="67"/>
    </location>
</feature>
<dbReference type="GO" id="GO:0031267">
    <property type="term" value="F:small GTPase binding"/>
    <property type="evidence" value="ECO:0007669"/>
    <property type="project" value="InterPro"/>
</dbReference>
<feature type="compositionally biased region" description="Basic and acidic residues" evidence="1">
    <location>
        <begin position="219"/>
        <end position="228"/>
    </location>
</feature>
<dbReference type="GO" id="GO:0003779">
    <property type="term" value="F:actin binding"/>
    <property type="evidence" value="ECO:0007669"/>
    <property type="project" value="InterPro"/>
</dbReference>
<feature type="compositionally biased region" description="Basic and acidic residues" evidence="1">
    <location>
        <begin position="30"/>
        <end position="43"/>
    </location>
</feature>
<dbReference type="OrthoDB" id="2155261at2759"/>